<dbReference type="Pfam" id="PF00691">
    <property type="entry name" value="OmpA"/>
    <property type="match status" value="1"/>
</dbReference>
<dbReference type="GO" id="GO:0016020">
    <property type="term" value="C:membrane"/>
    <property type="evidence" value="ECO:0007669"/>
    <property type="project" value="UniProtKB-UniRule"/>
</dbReference>
<dbReference type="InterPro" id="IPR006665">
    <property type="entry name" value="OmpA-like"/>
</dbReference>
<dbReference type="AlphaFoldDB" id="A0A915YDL1"/>
<sequence>MKYISSLSIVLLFCATLTAQSPNKIKKEADQLFASKNYEKSLNEYNKIKNKYTKDIDIKYKIGVCYFYTNNMDEAIIYLKFYSQNSPKLAPLTNYYIARAYHHQNNFRTAVHYYKNHLRTLASNAPERERLKRLIIQCTNGPKVEQINSGAIVATLGTKINSNADDYRICFNPRVANTIFFSSTRNTATGGKLNQNNIPDPINGHYRSDIYKSTLNQGSWMDATPLSSRYNTNMSEDIISFFDNGYQMLLLKGFADGHKEIVKENYDDDSIEVILPFALNASSHHWDGDHFFVSDSLMLFSSNRPGGYGGRDLYYSIQTNGQWQIPVNLGPKINTEYDEDAPFLAKNGRHLYFSSDHPLSMGGYDIYKAIFDDSTRTWKPRQNLGVPINSSADDKNFFLDKDGLKAYFSSNRIGGLGGFDLYSAYFRTRQQEQLQAQTPNHFVAVLTNITSLVDNTPISHTVKKLTPTATVDPTTTSGAKTVYNISPIYYNAQTGKIEGARNTILALKKLLARHSEAMIVLSGHTDHSGNSINDLYLTIKQAEELSNELIENNSQNKQIWIRGCGQNYPIANNQNFDGSPNHIGEKMNRRINVDVYNIAHLKDEMSINIIAPKVSSVMQNLAYTRYQKQLKGLTYKVQVTETATLFNHSIFKEFQHATTEKHPKDVNVKYMIGLENSFVAIKRTLDQVIQKGFPDAEIIPYINGIRITEDEAQVLFTEYPDLKQLLEYRSN</sequence>
<dbReference type="Proteomes" id="UP001060919">
    <property type="component" value="Chromosome"/>
</dbReference>
<evidence type="ECO:0000259" key="3">
    <source>
        <dbReference type="PROSITE" id="PS51123"/>
    </source>
</evidence>
<gene>
    <name evidence="4" type="ORF">AsAng_0018550</name>
</gene>
<dbReference type="KEGG" id="aup:AsAng_0018550"/>
<dbReference type="Gene3D" id="3.30.1330.60">
    <property type="entry name" value="OmpA-like domain"/>
    <property type="match status" value="1"/>
</dbReference>
<feature type="domain" description="OmpA-like" evidence="3">
    <location>
        <begin position="477"/>
        <end position="599"/>
    </location>
</feature>
<evidence type="ECO:0000313" key="5">
    <source>
        <dbReference type="Proteomes" id="UP001060919"/>
    </source>
</evidence>
<feature type="signal peptide" evidence="2">
    <location>
        <begin position="1"/>
        <end position="19"/>
    </location>
</feature>
<dbReference type="InterPro" id="IPR011659">
    <property type="entry name" value="WD40"/>
</dbReference>
<dbReference type="InterPro" id="IPR011990">
    <property type="entry name" value="TPR-like_helical_dom_sf"/>
</dbReference>
<keyword evidence="1" id="KW-0472">Membrane</keyword>
<dbReference type="SUPFAM" id="SSF48452">
    <property type="entry name" value="TPR-like"/>
    <property type="match status" value="1"/>
</dbReference>
<organism evidence="4 5">
    <name type="scientific">Aureispira anguillae</name>
    <dbReference type="NCBI Taxonomy" id="2864201"/>
    <lineage>
        <taxon>Bacteria</taxon>
        <taxon>Pseudomonadati</taxon>
        <taxon>Bacteroidota</taxon>
        <taxon>Saprospiria</taxon>
        <taxon>Saprospirales</taxon>
        <taxon>Saprospiraceae</taxon>
        <taxon>Aureispira</taxon>
    </lineage>
</organism>
<dbReference type="RefSeq" id="WP_264792349.1">
    <property type="nucleotide sequence ID" value="NZ_AP026867.1"/>
</dbReference>
<dbReference type="Pfam" id="PF07676">
    <property type="entry name" value="PD40"/>
    <property type="match status" value="2"/>
</dbReference>
<proteinExistence type="predicted"/>
<evidence type="ECO:0000313" key="4">
    <source>
        <dbReference type="EMBL" id="BDS11144.1"/>
    </source>
</evidence>
<feature type="chain" id="PRO_5037892734" description="OmpA-like domain-containing protein" evidence="2">
    <location>
        <begin position="20"/>
        <end position="731"/>
    </location>
</feature>
<dbReference type="SUPFAM" id="SSF103088">
    <property type="entry name" value="OmpA-like"/>
    <property type="match status" value="1"/>
</dbReference>
<evidence type="ECO:0000256" key="2">
    <source>
        <dbReference type="SAM" id="SignalP"/>
    </source>
</evidence>
<reference evidence="4" key="1">
    <citation type="submission" date="2022-09" db="EMBL/GenBank/DDBJ databases">
        <title>Aureispira anguillicida sp. nov., isolated from Leptocephalus of Japanese eel Anguilla japonica.</title>
        <authorList>
            <person name="Yuasa K."/>
            <person name="Mekata T."/>
            <person name="Ikunari K."/>
        </authorList>
    </citation>
    <scope>NUCLEOTIDE SEQUENCE</scope>
    <source>
        <strain evidence="4">EL160426</strain>
    </source>
</reference>
<keyword evidence="2" id="KW-0732">Signal</keyword>
<dbReference type="PROSITE" id="PS51123">
    <property type="entry name" value="OMPA_2"/>
    <property type="match status" value="1"/>
</dbReference>
<protein>
    <recommendedName>
        <fullName evidence="3">OmpA-like domain-containing protein</fullName>
    </recommendedName>
</protein>
<evidence type="ECO:0000256" key="1">
    <source>
        <dbReference type="PROSITE-ProRule" id="PRU00473"/>
    </source>
</evidence>
<keyword evidence="5" id="KW-1185">Reference proteome</keyword>
<accession>A0A915YDL1</accession>
<dbReference type="EMBL" id="AP026867">
    <property type="protein sequence ID" value="BDS11144.1"/>
    <property type="molecule type" value="Genomic_DNA"/>
</dbReference>
<name>A0A915YDL1_9BACT</name>
<dbReference type="Gene3D" id="1.25.40.10">
    <property type="entry name" value="Tetratricopeptide repeat domain"/>
    <property type="match status" value="1"/>
</dbReference>
<dbReference type="InterPro" id="IPR036737">
    <property type="entry name" value="OmpA-like_sf"/>
</dbReference>